<dbReference type="OMA" id="IYMACTV"/>
<feature type="chain" id="PRO_5035154002" description="Protein DETOXIFICATION" evidence="8">
    <location>
        <begin position="18"/>
        <end position="621"/>
    </location>
</feature>
<dbReference type="Pfam" id="PF01554">
    <property type="entry name" value="MatE"/>
    <property type="match status" value="1"/>
</dbReference>
<feature type="transmembrane region" description="Helical" evidence="7">
    <location>
        <begin position="185"/>
        <end position="206"/>
    </location>
</feature>
<feature type="transmembrane region" description="Helical" evidence="7">
    <location>
        <begin position="356"/>
        <end position="379"/>
    </location>
</feature>
<dbReference type="GO" id="GO:0015297">
    <property type="term" value="F:antiporter activity"/>
    <property type="evidence" value="ECO:0007669"/>
    <property type="project" value="InterPro"/>
</dbReference>
<evidence type="ECO:0000256" key="2">
    <source>
        <dbReference type="ARBA" id="ARBA00010199"/>
    </source>
</evidence>
<feature type="transmembrane region" description="Helical" evidence="7">
    <location>
        <begin position="257"/>
        <end position="277"/>
    </location>
</feature>
<proteinExistence type="inferred from homology"/>
<organism evidence="9 10">
    <name type="scientific">Diacronema lutheri</name>
    <name type="common">Unicellular marine alga</name>
    <name type="synonym">Monochrysis lutheri</name>
    <dbReference type="NCBI Taxonomy" id="2081491"/>
    <lineage>
        <taxon>Eukaryota</taxon>
        <taxon>Haptista</taxon>
        <taxon>Haptophyta</taxon>
        <taxon>Pavlovophyceae</taxon>
        <taxon>Pavlovales</taxon>
        <taxon>Pavlovaceae</taxon>
        <taxon>Diacronema</taxon>
    </lineage>
</organism>
<keyword evidence="8" id="KW-0732">Signal</keyword>
<evidence type="ECO:0000256" key="7">
    <source>
        <dbReference type="SAM" id="Phobius"/>
    </source>
</evidence>
<dbReference type="EMBL" id="JAGTXO010000002">
    <property type="protein sequence ID" value="KAG8469841.1"/>
    <property type="molecule type" value="Genomic_DNA"/>
</dbReference>
<keyword evidence="3 7" id="KW-0812">Transmembrane</keyword>
<protein>
    <recommendedName>
        <fullName evidence="11">Protein DETOXIFICATION</fullName>
    </recommendedName>
</protein>
<dbReference type="OrthoDB" id="423427at2759"/>
<feature type="signal peptide" evidence="8">
    <location>
        <begin position="1"/>
        <end position="17"/>
    </location>
</feature>
<feature type="compositionally biased region" description="Gly residues" evidence="6">
    <location>
        <begin position="549"/>
        <end position="562"/>
    </location>
</feature>
<feature type="region of interest" description="Disordered" evidence="6">
    <location>
        <begin position="549"/>
        <end position="621"/>
    </location>
</feature>
<accession>A0A8J5XIR4</accession>
<feature type="transmembrane region" description="Helical" evidence="7">
    <location>
        <begin position="329"/>
        <end position="350"/>
    </location>
</feature>
<dbReference type="AlphaFoldDB" id="A0A8J5XIR4"/>
<evidence type="ECO:0000256" key="3">
    <source>
        <dbReference type="ARBA" id="ARBA00022692"/>
    </source>
</evidence>
<dbReference type="GO" id="GO:0016020">
    <property type="term" value="C:membrane"/>
    <property type="evidence" value="ECO:0007669"/>
    <property type="project" value="UniProtKB-SubCell"/>
</dbReference>
<evidence type="ECO:0008006" key="11">
    <source>
        <dbReference type="Google" id="ProtNLM"/>
    </source>
</evidence>
<comment type="similarity">
    <text evidence="2">Belongs to the multi antimicrobial extrusion (MATE) (TC 2.A.66.1) family.</text>
</comment>
<gene>
    <name evidence="9" type="ORF">KFE25_006296</name>
</gene>
<dbReference type="PANTHER" id="PTHR42893">
    <property type="entry name" value="PROTEIN DETOXIFICATION 44, CHLOROPLASTIC-RELATED"/>
    <property type="match status" value="1"/>
</dbReference>
<name>A0A8J5XIR4_DIALT</name>
<keyword evidence="10" id="KW-1185">Reference proteome</keyword>
<feature type="compositionally biased region" description="Low complexity" evidence="6">
    <location>
        <begin position="563"/>
        <end position="573"/>
    </location>
</feature>
<keyword evidence="4 7" id="KW-1133">Transmembrane helix</keyword>
<sequence length="621" mass="63008">MRPTWGFGLVALGVAHALRAPAALRPTRTPHAASYARLGAPLGKAHALRPPAASRPRARLALASPARRRACAARAALSLQLAAADGERAAAPDGARSARVASYAALLGFFGPCLASSLTSEVMSVVDTSVVGRFGSTLELASLAPAALIADTSVYLFSFLNIATMSLVASALARGERARGFETAANAQFVAAVIGIVVSATVAANARSLLALALGKSTTPAVLAAALGYLRVRLLGVPFALVSIVSQSALQASNDPLSPLLAVAGGGALNLALDVYACVHLRMGIVGAALATLASQVVQSLLLVRALNRRRRELAPDAARALVAPPSRAALVAFASFAGPLFFVILGKMLCYNMMTIAVTSSGLLALAAHQVLTTVFYMSCKVGDSLSQTVQAFLPASLGARGELTAATRSLARKLVTASTVLGLATATLASLVTSRGGSIFTPDRAVLDMIARASPLVWCGLSIHSLTMFGEGALLARRDLRYLVRGYALNIVVFVSGLLVVKARALGLRAVWTALALFQLVRFCQFMVRAVVIGVVPAPFDGRWRGVGGAQPDGPGGGGTTAVVGSAAVLPPGGGGSAKGGPAPALSDAPTTAGEPGLRGVADTTGPDAAAPGEKAAQA</sequence>
<dbReference type="InterPro" id="IPR002528">
    <property type="entry name" value="MATE_fam"/>
</dbReference>
<feature type="transmembrane region" description="Helical" evidence="7">
    <location>
        <begin position="455"/>
        <end position="477"/>
    </location>
</feature>
<feature type="transmembrane region" description="Helical" evidence="7">
    <location>
        <begin position="283"/>
        <end position="308"/>
    </location>
</feature>
<reference evidence="9" key="1">
    <citation type="submission" date="2021-05" db="EMBL/GenBank/DDBJ databases">
        <title>The genome of the haptophyte Pavlova lutheri (Diacronema luteri, Pavlovales) - a model for lipid biosynthesis in eukaryotic algae.</title>
        <authorList>
            <person name="Hulatt C.J."/>
            <person name="Posewitz M.C."/>
        </authorList>
    </citation>
    <scope>NUCLEOTIDE SEQUENCE</scope>
    <source>
        <strain evidence="9">NIVA-4/92</strain>
    </source>
</reference>
<keyword evidence="5 7" id="KW-0472">Membrane</keyword>
<evidence type="ECO:0000256" key="1">
    <source>
        <dbReference type="ARBA" id="ARBA00004141"/>
    </source>
</evidence>
<feature type="transmembrane region" description="Helical" evidence="7">
    <location>
        <begin position="154"/>
        <end position="173"/>
    </location>
</feature>
<dbReference type="GO" id="GO:0042910">
    <property type="term" value="F:xenobiotic transmembrane transporter activity"/>
    <property type="evidence" value="ECO:0007669"/>
    <property type="project" value="InterPro"/>
</dbReference>
<evidence type="ECO:0000256" key="8">
    <source>
        <dbReference type="SAM" id="SignalP"/>
    </source>
</evidence>
<evidence type="ECO:0000256" key="5">
    <source>
        <dbReference type="ARBA" id="ARBA00023136"/>
    </source>
</evidence>
<dbReference type="InterPro" id="IPR044644">
    <property type="entry name" value="DinF-like"/>
</dbReference>
<evidence type="ECO:0000313" key="9">
    <source>
        <dbReference type="EMBL" id="KAG8469841.1"/>
    </source>
</evidence>
<evidence type="ECO:0000256" key="4">
    <source>
        <dbReference type="ARBA" id="ARBA00022989"/>
    </source>
</evidence>
<evidence type="ECO:0000256" key="6">
    <source>
        <dbReference type="SAM" id="MobiDB-lite"/>
    </source>
</evidence>
<feature type="transmembrane region" description="Helical" evidence="7">
    <location>
        <begin position="489"/>
        <end position="507"/>
    </location>
</feature>
<dbReference type="PANTHER" id="PTHR42893:SF9">
    <property type="entry name" value="PROTEIN DETOXIFICATION 46, CHLOROPLASTIC"/>
    <property type="match status" value="1"/>
</dbReference>
<dbReference type="Proteomes" id="UP000751190">
    <property type="component" value="Unassembled WGS sequence"/>
</dbReference>
<feature type="transmembrane region" description="Helical" evidence="7">
    <location>
        <begin position="416"/>
        <end position="435"/>
    </location>
</feature>
<evidence type="ECO:0000313" key="10">
    <source>
        <dbReference type="Proteomes" id="UP000751190"/>
    </source>
</evidence>
<comment type="caution">
    <text evidence="9">The sequence shown here is derived from an EMBL/GenBank/DDBJ whole genome shotgun (WGS) entry which is preliminary data.</text>
</comment>
<comment type="subcellular location">
    <subcellularLocation>
        <location evidence="1">Membrane</location>
        <topology evidence="1">Multi-pass membrane protein</topology>
    </subcellularLocation>
</comment>
<feature type="transmembrane region" description="Helical" evidence="7">
    <location>
        <begin position="226"/>
        <end position="245"/>
    </location>
</feature>